<proteinExistence type="predicted"/>
<dbReference type="Proteomes" id="UP001596524">
    <property type="component" value="Unassembled WGS sequence"/>
</dbReference>
<accession>A0ABW2N1H9</accession>
<dbReference type="SUPFAM" id="SSF48452">
    <property type="entry name" value="TPR-like"/>
    <property type="match status" value="1"/>
</dbReference>
<dbReference type="Gene3D" id="1.25.40.10">
    <property type="entry name" value="Tetratricopeptide repeat domain"/>
    <property type="match status" value="1"/>
</dbReference>
<dbReference type="EMBL" id="JBHTCH010000008">
    <property type="protein sequence ID" value="MFC7360309.1"/>
    <property type="molecule type" value="Genomic_DNA"/>
</dbReference>
<comment type="caution">
    <text evidence="1">The sequence shown here is derived from an EMBL/GenBank/DDBJ whole genome shotgun (WGS) entry which is preliminary data.</text>
</comment>
<keyword evidence="2" id="KW-1185">Reference proteome</keyword>
<protein>
    <submittedName>
        <fullName evidence="1">Tetratricopeptide repeat protein</fullName>
    </submittedName>
</protein>
<evidence type="ECO:0000313" key="1">
    <source>
        <dbReference type="EMBL" id="MFC7360309.1"/>
    </source>
</evidence>
<organism evidence="1 2">
    <name type="scientific">Nocardioides astragali</name>
    <dbReference type="NCBI Taxonomy" id="1776736"/>
    <lineage>
        <taxon>Bacteria</taxon>
        <taxon>Bacillati</taxon>
        <taxon>Actinomycetota</taxon>
        <taxon>Actinomycetes</taxon>
        <taxon>Propionibacteriales</taxon>
        <taxon>Nocardioidaceae</taxon>
        <taxon>Nocardioides</taxon>
    </lineage>
</organism>
<evidence type="ECO:0000313" key="2">
    <source>
        <dbReference type="Proteomes" id="UP001596524"/>
    </source>
</evidence>
<sequence length="293" mass="31936">MDANDAGDAVRAGELATEMLAAAPDKFVAWFEAGLLSKALGNWSEAIARNERALSLITPEDIEEYDGQNPAAWNLGIAATALGDWATARRAWRAFGMTEFQEGDDPIDVDYGMSPIRLNPDRPSLTHQHVPHLGETEVVWCWRRSPAHAVIASVPLPESGHRFRDVVLHDGEPKGTRRLGDREVAVFDELALLESSGLPTWQAQIAGASPDDLEGLSQIVGPRGLGVDEWSGIRVMCSECSHGSPDADHSHDPPPSDVKRLGLAGSELDLGECLARWSSERPHLDVVDLEFLW</sequence>
<reference evidence="2" key="1">
    <citation type="journal article" date="2019" name="Int. J. Syst. Evol. Microbiol.">
        <title>The Global Catalogue of Microorganisms (GCM) 10K type strain sequencing project: providing services to taxonomists for standard genome sequencing and annotation.</title>
        <authorList>
            <consortium name="The Broad Institute Genomics Platform"/>
            <consortium name="The Broad Institute Genome Sequencing Center for Infectious Disease"/>
            <person name="Wu L."/>
            <person name="Ma J."/>
        </authorList>
    </citation>
    <scope>NUCLEOTIDE SEQUENCE [LARGE SCALE GENOMIC DNA]</scope>
    <source>
        <strain evidence="2">FCH27</strain>
    </source>
</reference>
<dbReference type="InterPro" id="IPR011990">
    <property type="entry name" value="TPR-like_helical_dom_sf"/>
</dbReference>
<name>A0ABW2N1H9_9ACTN</name>
<gene>
    <name evidence="1" type="ORF">ACFQO6_08490</name>
</gene>
<dbReference type="RefSeq" id="WP_255892595.1">
    <property type="nucleotide sequence ID" value="NZ_JAFMZM010000007.1"/>
</dbReference>